<dbReference type="Pfam" id="PF00200">
    <property type="entry name" value="Disintegrin"/>
    <property type="match status" value="1"/>
</dbReference>
<dbReference type="PROSITE" id="PS50214">
    <property type="entry name" value="DISINTEGRIN_2"/>
    <property type="match status" value="1"/>
</dbReference>
<reference evidence="10 11" key="1">
    <citation type="submission" date="2019-09" db="EMBL/GenBank/DDBJ databases">
        <title>Draft genome of the ectomycorrhizal ascomycete Sphaerosporella brunnea.</title>
        <authorList>
            <consortium name="DOE Joint Genome Institute"/>
            <person name="Benucci G.M."/>
            <person name="Marozzi G."/>
            <person name="Antonielli L."/>
            <person name="Sanchez S."/>
            <person name="Marco P."/>
            <person name="Wang X."/>
            <person name="Falini L.B."/>
            <person name="Barry K."/>
            <person name="Haridas S."/>
            <person name="Lipzen A."/>
            <person name="Labutti K."/>
            <person name="Grigoriev I.V."/>
            <person name="Murat C."/>
            <person name="Martin F."/>
            <person name="Albertini E."/>
            <person name="Donnini D."/>
            <person name="Bonito G."/>
        </authorList>
    </citation>
    <scope>NUCLEOTIDE SEQUENCE [LARGE SCALE GENOMIC DNA]</scope>
    <source>
        <strain evidence="10 11">Sb_GMNB300</strain>
    </source>
</reference>
<evidence type="ECO:0000259" key="8">
    <source>
        <dbReference type="PROSITE" id="PS50214"/>
    </source>
</evidence>
<dbReference type="AlphaFoldDB" id="A0A5J5EVF5"/>
<evidence type="ECO:0000256" key="2">
    <source>
        <dbReference type="ARBA" id="ARBA00056552"/>
    </source>
</evidence>
<comment type="caution">
    <text evidence="4">Lacks conserved residue(s) required for the propagation of feature annotation.</text>
</comment>
<evidence type="ECO:0000313" key="11">
    <source>
        <dbReference type="Proteomes" id="UP000326924"/>
    </source>
</evidence>
<organism evidence="10 11">
    <name type="scientific">Sphaerosporella brunnea</name>
    <dbReference type="NCBI Taxonomy" id="1250544"/>
    <lineage>
        <taxon>Eukaryota</taxon>
        <taxon>Fungi</taxon>
        <taxon>Dikarya</taxon>
        <taxon>Ascomycota</taxon>
        <taxon>Pezizomycotina</taxon>
        <taxon>Pezizomycetes</taxon>
        <taxon>Pezizales</taxon>
        <taxon>Pyronemataceae</taxon>
        <taxon>Sphaerosporella</taxon>
    </lineage>
</organism>
<proteinExistence type="predicted"/>
<dbReference type="Proteomes" id="UP000326924">
    <property type="component" value="Unassembled WGS sequence"/>
</dbReference>
<dbReference type="SUPFAM" id="SSF57552">
    <property type="entry name" value="Blood coagulation inhibitor (disintegrin)"/>
    <property type="match status" value="1"/>
</dbReference>
<keyword evidence="4" id="KW-0479">Metal-binding</keyword>
<dbReference type="FunFam" id="4.10.70.10:FF:000003">
    <property type="entry name" value="Disintegrin and metalloproteinase domain-containing protein 17"/>
    <property type="match status" value="1"/>
</dbReference>
<feature type="active site" evidence="4">
    <location>
        <position position="440"/>
    </location>
</feature>
<dbReference type="PROSITE" id="PS50215">
    <property type="entry name" value="ADAM_MEPRO"/>
    <property type="match status" value="1"/>
</dbReference>
<keyword evidence="7" id="KW-0732">Signal</keyword>
<feature type="binding site" evidence="4">
    <location>
        <position position="449"/>
    </location>
    <ligand>
        <name>Zn(2+)</name>
        <dbReference type="ChEBI" id="CHEBI:29105"/>
        <note>catalytic</note>
    </ligand>
</feature>
<dbReference type="SMART" id="SM00608">
    <property type="entry name" value="ACR"/>
    <property type="match status" value="1"/>
</dbReference>
<dbReference type="GO" id="GO:0046872">
    <property type="term" value="F:metal ion binding"/>
    <property type="evidence" value="ECO:0007669"/>
    <property type="project" value="UniProtKB-KW"/>
</dbReference>
<dbReference type="PANTHER" id="PTHR11905">
    <property type="entry name" value="ADAM A DISINTEGRIN AND METALLOPROTEASE DOMAIN"/>
    <property type="match status" value="1"/>
</dbReference>
<dbReference type="InterPro" id="IPR006586">
    <property type="entry name" value="ADAM_Cys-rich"/>
</dbReference>
<evidence type="ECO:0000256" key="7">
    <source>
        <dbReference type="SAM" id="SignalP"/>
    </source>
</evidence>
<evidence type="ECO:0000256" key="3">
    <source>
        <dbReference type="ARBA" id="ARBA00074021"/>
    </source>
</evidence>
<dbReference type="Gene3D" id="4.10.70.10">
    <property type="entry name" value="Disintegrin domain"/>
    <property type="match status" value="1"/>
</dbReference>
<dbReference type="InterPro" id="IPR036436">
    <property type="entry name" value="Disintegrin_dom_sf"/>
</dbReference>
<dbReference type="CDD" id="cd04271">
    <property type="entry name" value="ZnMc_ADAM_fungal"/>
    <property type="match status" value="1"/>
</dbReference>
<feature type="domain" description="Peptidase M12B" evidence="9">
    <location>
        <begin position="286"/>
        <end position="501"/>
    </location>
</feature>
<evidence type="ECO:0000313" key="10">
    <source>
        <dbReference type="EMBL" id="KAA8905385.1"/>
    </source>
</evidence>
<evidence type="ECO:0000256" key="6">
    <source>
        <dbReference type="SAM" id="Phobius"/>
    </source>
</evidence>
<dbReference type="GO" id="GO:0006508">
    <property type="term" value="P:proteolysis"/>
    <property type="evidence" value="ECO:0007669"/>
    <property type="project" value="InterPro"/>
</dbReference>
<keyword evidence="4" id="KW-0862">Zinc</keyword>
<dbReference type="InterPro" id="IPR001590">
    <property type="entry name" value="Peptidase_M12B"/>
</dbReference>
<evidence type="ECO:0000256" key="5">
    <source>
        <dbReference type="SAM" id="MobiDB-lite"/>
    </source>
</evidence>
<evidence type="ECO:0000259" key="9">
    <source>
        <dbReference type="PROSITE" id="PS50215"/>
    </source>
</evidence>
<dbReference type="InterPro" id="IPR024079">
    <property type="entry name" value="MetalloPept_cat_dom_sf"/>
</dbReference>
<protein>
    <recommendedName>
        <fullName evidence="3">Disintegrin and metalloproteinase domain-containing protein B</fullName>
    </recommendedName>
</protein>
<dbReference type="Pfam" id="PF13688">
    <property type="entry name" value="Reprolysin_5"/>
    <property type="match status" value="1"/>
</dbReference>
<evidence type="ECO:0000256" key="1">
    <source>
        <dbReference type="ARBA" id="ARBA00023157"/>
    </source>
</evidence>
<name>A0A5J5EVF5_9PEZI</name>
<dbReference type="SMART" id="SM00050">
    <property type="entry name" value="DISIN"/>
    <property type="match status" value="1"/>
</dbReference>
<keyword evidence="6" id="KW-0472">Membrane</keyword>
<feature type="signal peptide" evidence="7">
    <location>
        <begin position="1"/>
        <end position="26"/>
    </location>
</feature>
<dbReference type="PANTHER" id="PTHR11905:SF159">
    <property type="entry name" value="ADAM METALLOPROTEASE"/>
    <property type="match status" value="1"/>
</dbReference>
<keyword evidence="6" id="KW-1133">Transmembrane helix</keyword>
<dbReference type="SUPFAM" id="SSF55486">
    <property type="entry name" value="Metalloproteases ('zincins'), catalytic domain"/>
    <property type="match status" value="1"/>
</dbReference>
<feature type="binding site" evidence="4">
    <location>
        <position position="439"/>
    </location>
    <ligand>
        <name>Zn(2+)</name>
        <dbReference type="ChEBI" id="CHEBI:29105"/>
        <note>catalytic</note>
    </ligand>
</feature>
<dbReference type="InterPro" id="IPR001762">
    <property type="entry name" value="Disintegrin_dom"/>
</dbReference>
<feature type="transmembrane region" description="Helical" evidence="6">
    <location>
        <begin position="715"/>
        <end position="739"/>
    </location>
</feature>
<dbReference type="Gene3D" id="3.40.1620.60">
    <property type="match status" value="1"/>
</dbReference>
<dbReference type="InParanoid" id="A0A5J5EVF5"/>
<dbReference type="InterPro" id="IPR034028">
    <property type="entry name" value="ZnMc_ADAM_fungal"/>
</dbReference>
<feature type="domain" description="Disintegrin" evidence="8">
    <location>
        <begin position="526"/>
        <end position="615"/>
    </location>
</feature>
<comment type="function">
    <text evidence="2">Probable zinc protease.</text>
</comment>
<dbReference type="Gene3D" id="3.40.390.10">
    <property type="entry name" value="Collagenase (Catalytic Domain)"/>
    <property type="match status" value="1"/>
</dbReference>
<feature type="chain" id="PRO_5023922136" description="Disintegrin and metalloproteinase domain-containing protein B" evidence="7">
    <location>
        <begin position="27"/>
        <end position="815"/>
    </location>
</feature>
<keyword evidence="6" id="KW-0812">Transmembrane</keyword>
<feature type="region of interest" description="Disordered" evidence="5">
    <location>
        <begin position="746"/>
        <end position="815"/>
    </location>
</feature>
<dbReference type="OrthoDB" id="5951731at2759"/>
<gene>
    <name evidence="10" type="ORF">FN846DRAFT_1028297</name>
</gene>
<comment type="caution">
    <text evidence="10">The sequence shown here is derived from an EMBL/GenBank/DDBJ whole genome shotgun (WGS) entry which is preliminary data.</text>
</comment>
<dbReference type="GO" id="GO:0004222">
    <property type="term" value="F:metalloendopeptidase activity"/>
    <property type="evidence" value="ECO:0007669"/>
    <property type="project" value="InterPro"/>
</dbReference>
<accession>A0A5J5EVF5</accession>
<evidence type="ECO:0000256" key="4">
    <source>
        <dbReference type="PROSITE-ProRule" id="PRU00276"/>
    </source>
</evidence>
<keyword evidence="1" id="KW-1015">Disulfide bond</keyword>
<feature type="binding site" evidence="4">
    <location>
        <position position="443"/>
    </location>
    <ligand>
        <name>Zn(2+)</name>
        <dbReference type="ChEBI" id="CHEBI:29105"/>
        <note>catalytic</note>
    </ligand>
</feature>
<keyword evidence="11" id="KW-1185">Reference proteome</keyword>
<dbReference type="EMBL" id="VXIS01000100">
    <property type="protein sequence ID" value="KAA8905385.1"/>
    <property type="molecule type" value="Genomic_DNA"/>
</dbReference>
<feature type="compositionally biased region" description="Low complexity" evidence="5">
    <location>
        <begin position="791"/>
        <end position="815"/>
    </location>
</feature>
<sequence length="815" mass="88001">MRSSWRIDVVLLLVLALFCLLELTSAHSQKRNRVTYITKVEDPIIKTPSHRAHAHFSFDIIFTLHDGQQDVKFTLEPNNDIIPAGAVVLYLDEDGMVERTEPLVKEDYKVYKGNSWLRDDVGWTYAGWVRIMISADGVKPLFSGAFTLNHDIHHIQSRTEYLKTRHPEDPLVEAGGEEFMVVWRDSDIAGKHWSQELRPRDNLEHDVMCPSDKLEFNAQPGNPVNKMIMRNDKGLWGSLGFGDLLGGGRTGLQRRQSTDIFGGMGNSAGVNLKTTIGSTDGCPKTRQVALMGIATDCTYTGDFNSESEARSNVIKQINTASDLYEKTFNITLGLSQLVISKANCPGTAPDGSKWNVPCSGNTTIENRLNLFSEWRGQRANDSLALWTLLTTCETGASVGLAWLGQLCQGEATTNSNDGSFVSGANVVARTSTEWKVIAHEIGHTMGAVHDCTSDTCASNAAAASMCCPFSATTCDAGGNYIMNPSTSDKANDFSPCTVGNICSAFKGKSVNTSCLSTNKDVTVITEQECGNGIVEAGEECDCGGTAGCGNNACCDPTTCKFKNGAICDDSNEDCCTNCRYTSANTICRASNGDCDPAERCTGNSSTCPQDIIAKDGTSCGNGLMCASGQCTSRDLQCQAVMGRISSNNDTRSCDSTNCVLTCQSPELGADICLRMQQNFLDGTPCRGDGVCKNGYCSGASALGEVKSWIDSHRNVVIGVASGVGALLLFSILSCCFSRCRRGRNRRKRLPPYTPPRPGFQMPGNGAYPQPPPPAMGQRQFSHHSRRGGSESAAYAGYQPYQQPPSYSQPPALRYA</sequence>